<proteinExistence type="predicted"/>
<evidence type="ECO:0000313" key="2">
    <source>
        <dbReference type="EMBL" id="NIH66491.1"/>
    </source>
</evidence>
<organism evidence="2 3">
    <name type="scientific">Modestobacter marinus</name>
    <dbReference type="NCBI Taxonomy" id="477641"/>
    <lineage>
        <taxon>Bacteria</taxon>
        <taxon>Bacillati</taxon>
        <taxon>Actinomycetota</taxon>
        <taxon>Actinomycetes</taxon>
        <taxon>Geodermatophilales</taxon>
        <taxon>Geodermatophilaceae</taxon>
        <taxon>Modestobacter</taxon>
    </lineage>
</organism>
<reference evidence="2 3" key="1">
    <citation type="submission" date="2020-02" db="EMBL/GenBank/DDBJ databases">
        <title>Sequencing the genomes of 1000 actinobacteria strains.</title>
        <authorList>
            <person name="Klenk H.-P."/>
        </authorList>
    </citation>
    <scope>NUCLEOTIDE SEQUENCE [LARGE SCALE GENOMIC DNA]</scope>
    <source>
        <strain evidence="2 3">DSM 45201</strain>
    </source>
</reference>
<sequence length="311" mass="32462">MQVVEPGPPLQVRRPGHLLGRRLHRQRRVGEPPGAPGGRREPAGEPAPAEHHRQPAHLGTGRRVLRVAGGVEHGDVPGRRAAGVHQGPHRRPDAVRTDEEVCRLGGAVGEHRRHRAAGAVRVGQAGAVADVDAAAERLGVQGAVQVRAPHRQAGRPPGRRMAGRQGTQELAGPAAELDHGGREPRGADDVLGVDGAQSVEAVDLHAEPRADVPCGRRVGLVDGRLDAHPLQRHGGHRAGDPAADDDRSRHAGHLRIGAPVAGGGSWAGIPSHLAAGVHPISAWRPRAGAPRPARLPASPRATGTRERGGHP</sequence>
<feature type="region of interest" description="Disordered" evidence="1">
    <location>
        <begin position="1"/>
        <end position="95"/>
    </location>
</feature>
<evidence type="ECO:0000313" key="3">
    <source>
        <dbReference type="Proteomes" id="UP000552836"/>
    </source>
</evidence>
<dbReference type="EMBL" id="JAAMPA010000001">
    <property type="protein sequence ID" value="NIH66491.1"/>
    <property type="molecule type" value="Genomic_DNA"/>
</dbReference>
<gene>
    <name evidence="2" type="ORF">FB380_000937</name>
</gene>
<protein>
    <submittedName>
        <fullName evidence="2">Uncharacterized protein</fullName>
    </submittedName>
</protein>
<feature type="compositionally biased region" description="Basic and acidic residues" evidence="1">
    <location>
        <begin position="38"/>
        <end position="53"/>
    </location>
</feature>
<name>A0A846LGV8_9ACTN</name>
<comment type="caution">
    <text evidence="2">The sequence shown here is derived from an EMBL/GenBank/DDBJ whole genome shotgun (WGS) entry which is preliminary data.</text>
</comment>
<feature type="compositionally biased region" description="Basic residues" evidence="1">
    <location>
        <begin position="14"/>
        <end position="27"/>
    </location>
</feature>
<feature type="region of interest" description="Disordered" evidence="1">
    <location>
        <begin position="226"/>
        <end position="250"/>
    </location>
</feature>
<accession>A0A846LGV8</accession>
<feature type="region of interest" description="Disordered" evidence="1">
    <location>
        <begin position="283"/>
        <end position="311"/>
    </location>
</feature>
<feature type="compositionally biased region" description="Low complexity" evidence="1">
    <location>
        <begin position="284"/>
        <end position="301"/>
    </location>
</feature>
<dbReference type="Proteomes" id="UP000552836">
    <property type="component" value="Unassembled WGS sequence"/>
</dbReference>
<dbReference type="AlphaFoldDB" id="A0A846LGV8"/>
<evidence type="ECO:0000256" key="1">
    <source>
        <dbReference type="SAM" id="MobiDB-lite"/>
    </source>
</evidence>